<dbReference type="OrthoDB" id="5523420at2"/>
<dbReference type="Pfam" id="PF01814">
    <property type="entry name" value="Hemerythrin"/>
    <property type="match status" value="1"/>
</dbReference>
<protein>
    <submittedName>
        <fullName evidence="3">Cation-binding protein</fullName>
    </submittedName>
</protein>
<evidence type="ECO:0000259" key="2">
    <source>
        <dbReference type="Pfam" id="PF01814"/>
    </source>
</evidence>
<dbReference type="InterPro" id="IPR012312">
    <property type="entry name" value="Hemerythrin-like"/>
</dbReference>
<gene>
    <name evidence="3" type="ORF">BST44_19475</name>
</gene>
<name>A0A1X0KBM2_MYCSC</name>
<dbReference type="Gene3D" id="1.20.120.520">
    <property type="entry name" value="nmb1532 protein domain like"/>
    <property type="match status" value="1"/>
</dbReference>
<dbReference type="RefSeq" id="WP_083178743.1">
    <property type="nucleotide sequence ID" value="NZ_MVIJ01000032.1"/>
</dbReference>
<accession>A0A1X0KBM2</accession>
<dbReference type="Proteomes" id="UP000192601">
    <property type="component" value="Unassembled WGS sequence"/>
</dbReference>
<proteinExistence type="predicted"/>
<feature type="region of interest" description="Disordered" evidence="1">
    <location>
        <begin position="167"/>
        <end position="197"/>
    </location>
</feature>
<comment type="caution">
    <text evidence="3">The sequence shown here is derived from an EMBL/GenBank/DDBJ whole genome shotgun (WGS) entry which is preliminary data.</text>
</comment>
<dbReference type="STRING" id="1783.BST44_19475"/>
<sequence>MTDITMLILADHEWFREQFAALDYLQARTPTDETALARVWRPLADKLDVHAYIEEKIFYPQLLQRGSDDAEGETLDAIGDHNDIRDGVRDANAARVGTEQWWAAVGRTREANDDHMSEEEREGLSDFRRTAPIGLREALGQQYSDFMAEHPTTEGLPIVDRDPQRYVEEIGAGNPSVPRGRSGPPDFSLRIGSLKGQ</sequence>
<evidence type="ECO:0000256" key="1">
    <source>
        <dbReference type="SAM" id="MobiDB-lite"/>
    </source>
</evidence>
<dbReference type="AlphaFoldDB" id="A0A1X0KBM2"/>
<dbReference type="CDD" id="cd12108">
    <property type="entry name" value="Hr-like"/>
    <property type="match status" value="1"/>
</dbReference>
<evidence type="ECO:0000313" key="4">
    <source>
        <dbReference type="Proteomes" id="UP000192601"/>
    </source>
</evidence>
<reference evidence="3 4" key="1">
    <citation type="submission" date="2017-02" db="EMBL/GenBank/DDBJ databases">
        <title>The new phylogeny of genus Mycobacterium.</title>
        <authorList>
            <person name="Tortoli E."/>
            <person name="Trovato A."/>
            <person name="Cirillo D.M."/>
        </authorList>
    </citation>
    <scope>NUCLEOTIDE SEQUENCE [LARGE SCALE GENOMIC DNA]</scope>
    <source>
        <strain evidence="3 4">DSM 43992</strain>
    </source>
</reference>
<feature type="domain" description="Hemerythrin-like" evidence="2">
    <location>
        <begin position="7"/>
        <end position="122"/>
    </location>
</feature>
<dbReference type="EMBL" id="MVIJ01000032">
    <property type="protein sequence ID" value="ORB72415.1"/>
    <property type="molecule type" value="Genomic_DNA"/>
</dbReference>
<keyword evidence="4" id="KW-1185">Reference proteome</keyword>
<evidence type="ECO:0000313" key="3">
    <source>
        <dbReference type="EMBL" id="ORB72415.1"/>
    </source>
</evidence>
<organism evidence="3 4">
    <name type="scientific">Mycobacterium scrofulaceum</name>
    <dbReference type="NCBI Taxonomy" id="1783"/>
    <lineage>
        <taxon>Bacteria</taxon>
        <taxon>Bacillati</taxon>
        <taxon>Actinomycetota</taxon>
        <taxon>Actinomycetes</taxon>
        <taxon>Mycobacteriales</taxon>
        <taxon>Mycobacteriaceae</taxon>
        <taxon>Mycobacterium</taxon>
    </lineage>
</organism>